<keyword evidence="6" id="KW-1185">Reference proteome</keyword>
<dbReference type="InterPro" id="IPR033379">
    <property type="entry name" value="Acid_Pase_AS"/>
</dbReference>
<organism evidence="5 6">
    <name type="scientific">Lepraria finkii</name>
    <dbReference type="NCBI Taxonomy" id="1340010"/>
    <lineage>
        <taxon>Eukaryota</taxon>
        <taxon>Fungi</taxon>
        <taxon>Dikarya</taxon>
        <taxon>Ascomycota</taxon>
        <taxon>Pezizomycotina</taxon>
        <taxon>Lecanoromycetes</taxon>
        <taxon>OSLEUM clade</taxon>
        <taxon>Lecanoromycetidae</taxon>
        <taxon>Lecanorales</taxon>
        <taxon>Lecanorineae</taxon>
        <taxon>Stereocaulaceae</taxon>
        <taxon>Lepraria</taxon>
    </lineage>
</organism>
<dbReference type="InterPro" id="IPR000560">
    <property type="entry name" value="His_Pase_clade-2"/>
</dbReference>
<evidence type="ECO:0000313" key="6">
    <source>
        <dbReference type="Proteomes" id="UP001590951"/>
    </source>
</evidence>
<comment type="caution">
    <text evidence="5">The sequence shown here is derived from an EMBL/GenBank/DDBJ whole genome shotgun (WGS) entry which is preliminary data.</text>
</comment>
<feature type="transmembrane region" description="Helical" evidence="4">
    <location>
        <begin position="57"/>
        <end position="79"/>
    </location>
</feature>
<dbReference type="Proteomes" id="UP001590951">
    <property type="component" value="Unassembled WGS sequence"/>
</dbReference>
<dbReference type="PANTHER" id="PTHR20963:SF43">
    <property type="entry name" value="PUTATIVE (AFU_ORTHOLOGUE AFUA_7G01240)-RELATED"/>
    <property type="match status" value="1"/>
</dbReference>
<dbReference type="PANTHER" id="PTHR20963">
    <property type="entry name" value="MULTIPLE INOSITOL POLYPHOSPHATE PHOSPHATASE-RELATED"/>
    <property type="match status" value="1"/>
</dbReference>
<dbReference type="EC" id="3.1.3.8" evidence="2"/>
<dbReference type="SUPFAM" id="SSF53254">
    <property type="entry name" value="Phosphoglycerate mutase-like"/>
    <property type="match status" value="1"/>
</dbReference>
<protein>
    <recommendedName>
        <fullName evidence="2">3-phytase</fullName>
        <ecNumber evidence="2">3.1.3.8</ecNumber>
    </recommendedName>
</protein>
<sequence>MTKRKDGLNMASMDYTYKKLDVPEEVALQDLPQYLSTEDLKPNPLPTQSTYSRTKTLVFTMISSVLLLVTALSLVRAAWFEKRATTTASSSTSKVPQYFQTTPEIFAGPTATGRAPFLAETNPAPFGASRSFVPNTPLETSLPIVGDTANASIFQLMGQLSPYFPNPIGFGVNEYPLPTGANISQVHVLHRHGSRYPTTGAAAQYIGTNLSAIAANGTANFTGALSFLNSYSYGLGSEILVPVGRQELFDSGVLHYYNYGHLYNTSTKIIARTTTQDRMLKSAEYFMAGFFGLTWTNNATLELIIEGTGFNNSLAGYDNCNNSNLVVAAGGTNASVVWEKIYLKNATARFNALSPSFNWTVADVYNVQTLCPYETVAFGYSAFCDLFTYEEWQGFEYSIDIDFAGNNYFESPTGRAVGIGYVEEVLARLTNHTINTATAQDNITLDNNTVTFPLNQTLYFDFTHDTNIAGILTAFGLTQFAPVLPPTGIPPTRSLIVSHIQPFGGRLDIEIIKAPQPVAANRTEVGTTAYTSGPPTSYVHFIINQRTVPLGASYPSCGNRTDGWCELQTFITVQQQLLANATYDYSCNGKYPAVPYGSITNGVPQATAS</sequence>
<dbReference type="EMBL" id="JBHFEH010000009">
    <property type="protein sequence ID" value="KAL2056035.1"/>
    <property type="molecule type" value="Genomic_DNA"/>
</dbReference>
<dbReference type="Gene3D" id="3.40.50.1240">
    <property type="entry name" value="Phosphoglycerate mutase-like"/>
    <property type="match status" value="1"/>
</dbReference>
<evidence type="ECO:0000313" key="5">
    <source>
        <dbReference type="EMBL" id="KAL2056035.1"/>
    </source>
</evidence>
<keyword evidence="4" id="KW-1133">Transmembrane helix</keyword>
<name>A0ABR4BE70_9LECA</name>
<evidence type="ECO:0000256" key="1">
    <source>
        <dbReference type="ARBA" id="ARBA00005375"/>
    </source>
</evidence>
<dbReference type="CDD" id="cd07061">
    <property type="entry name" value="HP_HAP_like"/>
    <property type="match status" value="1"/>
</dbReference>
<dbReference type="PROSITE" id="PS00778">
    <property type="entry name" value="HIS_ACID_PHOSPHAT_2"/>
    <property type="match status" value="1"/>
</dbReference>
<dbReference type="InterPro" id="IPR029033">
    <property type="entry name" value="His_PPase_superfam"/>
</dbReference>
<keyword evidence="3" id="KW-0378">Hydrolase</keyword>
<reference evidence="5 6" key="1">
    <citation type="submission" date="2024-09" db="EMBL/GenBank/DDBJ databases">
        <title>Rethinking Asexuality: The Enigmatic Case of Functional Sexual Genes in Lepraria (Stereocaulaceae).</title>
        <authorList>
            <person name="Doellman M."/>
            <person name="Sun Y."/>
            <person name="Barcenas-Pena A."/>
            <person name="Lumbsch H.T."/>
            <person name="Grewe F."/>
        </authorList>
    </citation>
    <scope>NUCLEOTIDE SEQUENCE [LARGE SCALE GENOMIC DNA]</scope>
    <source>
        <strain evidence="5 6">Grewe 0041</strain>
    </source>
</reference>
<keyword evidence="4" id="KW-0472">Membrane</keyword>
<dbReference type="Pfam" id="PF00328">
    <property type="entry name" value="His_Phos_2"/>
    <property type="match status" value="1"/>
</dbReference>
<dbReference type="PROSITE" id="PS00616">
    <property type="entry name" value="HIS_ACID_PHOSPHAT_1"/>
    <property type="match status" value="1"/>
</dbReference>
<evidence type="ECO:0000256" key="3">
    <source>
        <dbReference type="ARBA" id="ARBA00022801"/>
    </source>
</evidence>
<gene>
    <name evidence="5" type="ORF">ABVK25_003677</name>
</gene>
<comment type="similarity">
    <text evidence="1">Belongs to the histidine acid phosphatase family.</text>
</comment>
<evidence type="ECO:0000256" key="4">
    <source>
        <dbReference type="SAM" id="Phobius"/>
    </source>
</evidence>
<accession>A0ABR4BE70</accession>
<keyword evidence="4" id="KW-0812">Transmembrane</keyword>
<proteinExistence type="inferred from homology"/>
<evidence type="ECO:0000256" key="2">
    <source>
        <dbReference type="ARBA" id="ARBA00012632"/>
    </source>
</evidence>